<dbReference type="GO" id="GO:0005254">
    <property type="term" value="F:chloride channel activity"/>
    <property type="evidence" value="ECO:0007669"/>
    <property type="project" value="UniProtKB-UniRule"/>
</dbReference>
<dbReference type="Gene3D" id="3.10.580.10">
    <property type="entry name" value="CBS-domain"/>
    <property type="match status" value="1"/>
</dbReference>
<evidence type="ECO:0000256" key="11">
    <source>
        <dbReference type="RuleBase" id="RU361221"/>
    </source>
</evidence>
<dbReference type="InterPro" id="IPR014743">
    <property type="entry name" value="Cl-channel_core"/>
</dbReference>
<dbReference type="Proteomes" id="UP001331761">
    <property type="component" value="Unassembled WGS sequence"/>
</dbReference>
<dbReference type="SUPFAM" id="SSF54631">
    <property type="entry name" value="CBS-domain pair"/>
    <property type="match status" value="1"/>
</dbReference>
<dbReference type="InterPro" id="IPR000644">
    <property type="entry name" value="CBS_dom"/>
</dbReference>
<feature type="transmembrane region" description="Helical" evidence="11">
    <location>
        <begin position="312"/>
        <end position="333"/>
    </location>
</feature>
<feature type="transmembrane region" description="Helical" evidence="11">
    <location>
        <begin position="652"/>
        <end position="675"/>
    </location>
</feature>
<keyword evidence="8 11" id="KW-0472">Membrane</keyword>
<feature type="transmembrane region" description="Helical" evidence="11">
    <location>
        <begin position="201"/>
        <end position="219"/>
    </location>
</feature>
<name>A0AAN8FGA2_TRICO</name>
<sequence>WKVVAAWISYNCLLVGIAGSLVVFWAPIAGGSGIPQIKCYLNGIQIPEVVKLKTLVSKAIGVACAVSGGLSAGKEGPMIHSGAVVGAGISQGRSQCLRCDTGLFKEFRNDRERRDFVSVGAAAGVAAAFGAPIGGVLFSLEEGASFWNQNLTWRMFFSAMISAFTVNLILSWFNGRSGWLSWTGLANFGVFENKNYNIWEIPLFLAVGVIGGITGALFNHLNCRLTEFRKKYVSNKWQRLLECLLVAAISAFTGFITIFLVDDCQPVGVNPNTTEVNQMWCKKGEYSAVAKLFFQNPEESVKSLFHSPINSFGPWTLLIFSIEYYLLTMWTFALPVPAGVFIPAILTGAAWGRLFGIGVGRAFPTVTGIDPGKYALAGAAAQLGGIVRMTISLTAIIMEATKDITFGLPIMLVLMITKWVGDIFSEGLYDMHIDIQEVPILGWHPPQMSRNILAEKVMRSDVVAMERRERVSRVVAVLRTTNHHGFPVVDRIDESPHSSLPDYGRLKGVILRTQLITLLEKRVFYSDVDGLQGVDRMGRVKLSDFFDEDLQQDKSVDSLGLSATDQQCWIDLEPFIHPHPHRVPLNASLPFIFQLFRGLGLRYLTVVNDDNKLRGIITRKDVARFRERRSNKKYQVRELGLLTQAWSYAESFFVSVMLIALLSVVITGCIAEWMVDLEYSLNNFNEVYPLGKIELRRSYDGNYTATFRATGGNRLSERMSADPSSTYQVLARSSTHPKDQLMSSSKACLLLQSNLFHYFWLSIDAERQLVQSLTVFPDIVAAGDKPLDSNFDCSQMVVPSSAQPSAIVHVSTKGVLPTPDTQLFVQMMEKERRARQHGAEADDRSFLGKY</sequence>
<keyword evidence="6 11" id="KW-0406">Ion transport</keyword>
<dbReference type="PANTHER" id="PTHR11689">
    <property type="entry name" value="CHLORIDE CHANNEL PROTEIN CLC FAMILY MEMBER"/>
    <property type="match status" value="1"/>
</dbReference>
<accession>A0AAN8FGA2</accession>
<keyword evidence="9 11" id="KW-0868">Chloride</keyword>
<evidence type="ECO:0000256" key="10">
    <source>
        <dbReference type="PROSITE-ProRule" id="PRU00703"/>
    </source>
</evidence>
<protein>
    <recommendedName>
        <fullName evidence="11">Chloride channel protein</fullName>
    </recommendedName>
</protein>
<dbReference type="Gene3D" id="1.10.3080.10">
    <property type="entry name" value="Clc chloride channel"/>
    <property type="match status" value="1"/>
</dbReference>
<reference evidence="13 14" key="1">
    <citation type="submission" date="2019-10" db="EMBL/GenBank/DDBJ databases">
        <title>Assembly and Annotation for the nematode Trichostrongylus colubriformis.</title>
        <authorList>
            <person name="Martin J."/>
        </authorList>
    </citation>
    <scope>NUCLEOTIDE SEQUENCE [LARGE SCALE GENOMIC DNA]</scope>
    <source>
        <strain evidence="13">G859</strain>
        <tissue evidence="13">Whole worm</tissue>
    </source>
</reference>
<dbReference type="Pfam" id="PF00654">
    <property type="entry name" value="Voltage_CLC"/>
    <property type="match status" value="1"/>
</dbReference>
<evidence type="ECO:0000256" key="8">
    <source>
        <dbReference type="ARBA" id="ARBA00023136"/>
    </source>
</evidence>
<dbReference type="SMART" id="SM00116">
    <property type="entry name" value="CBS"/>
    <property type="match status" value="2"/>
</dbReference>
<gene>
    <name evidence="13" type="ORF">GCK32_006472</name>
</gene>
<dbReference type="GO" id="GO:0005765">
    <property type="term" value="C:lysosomal membrane"/>
    <property type="evidence" value="ECO:0007669"/>
    <property type="project" value="TreeGrafter"/>
</dbReference>
<dbReference type="PANTHER" id="PTHR11689:SF136">
    <property type="entry name" value="H(+)_CL(-) EXCHANGE TRANSPORTER 7"/>
    <property type="match status" value="1"/>
</dbReference>
<dbReference type="SUPFAM" id="SSF81340">
    <property type="entry name" value="Clc chloride channel"/>
    <property type="match status" value="1"/>
</dbReference>
<keyword evidence="3 11" id="KW-0812">Transmembrane</keyword>
<dbReference type="CDD" id="cd04591">
    <property type="entry name" value="CBS_pair_voltage-gated_CLC_euk_bac"/>
    <property type="match status" value="1"/>
</dbReference>
<comment type="caution">
    <text evidence="13">The sequence shown here is derived from an EMBL/GenBank/DDBJ whole genome shotgun (WGS) entry which is preliminary data.</text>
</comment>
<proteinExistence type="inferred from homology"/>
<feature type="transmembrane region" description="Helical" evidence="11">
    <location>
        <begin position="240"/>
        <end position="261"/>
    </location>
</feature>
<feature type="transmembrane region" description="Helical" evidence="11">
    <location>
        <begin position="116"/>
        <end position="140"/>
    </location>
</feature>
<evidence type="ECO:0000256" key="3">
    <source>
        <dbReference type="ARBA" id="ARBA00022692"/>
    </source>
</evidence>
<evidence type="ECO:0000256" key="9">
    <source>
        <dbReference type="ARBA" id="ARBA00023214"/>
    </source>
</evidence>
<evidence type="ECO:0000259" key="12">
    <source>
        <dbReference type="PROSITE" id="PS51371"/>
    </source>
</evidence>
<feature type="transmembrane region" description="Helical" evidence="11">
    <location>
        <begin position="152"/>
        <end position="173"/>
    </location>
</feature>
<dbReference type="InterPro" id="IPR051280">
    <property type="entry name" value="Cl-channel/antiporter"/>
</dbReference>
<keyword evidence="5 11" id="KW-1133">Transmembrane helix</keyword>
<organism evidence="13 14">
    <name type="scientific">Trichostrongylus colubriformis</name>
    <name type="common">Black scour worm</name>
    <dbReference type="NCBI Taxonomy" id="6319"/>
    <lineage>
        <taxon>Eukaryota</taxon>
        <taxon>Metazoa</taxon>
        <taxon>Ecdysozoa</taxon>
        <taxon>Nematoda</taxon>
        <taxon>Chromadorea</taxon>
        <taxon>Rhabditida</taxon>
        <taxon>Rhabditina</taxon>
        <taxon>Rhabditomorpha</taxon>
        <taxon>Strongyloidea</taxon>
        <taxon>Trichostrongylidae</taxon>
        <taxon>Trichostrongylus</taxon>
    </lineage>
</organism>
<evidence type="ECO:0000313" key="14">
    <source>
        <dbReference type="Proteomes" id="UP001331761"/>
    </source>
</evidence>
<dbReference type="PROSITE" id="PS51371">
    <property type="entry name" value="CBS"/>
    <property type="match status" value="2"/>
</dbReference>
<evidence type="ECO:0000256" key="7">
    <source>
        <dbReference type="ARBA" id="ARBA00023122"/>
    </source>
</evidence>
<comment type="similarity">
    <text evidence="11">Belongs to the chloride channel (TC 2.A.49) family.</text>
</comment>
<evidence type="ECO:0000256" key="6">
    <source>
        <dbReference type="ARBA" id="ARBA00023065"/>
    </source>
</evidence>
<keyword evidence="7 10" id="KW-0129">CBS domain</keyword>
<feature type="transmembrane region" description="Helical" evidence="11">
    <location>
        <begin position="375"/>
        <end position="397"/>
    </location>
</feature>
<evidence type="ECO:0000256" key="1">
    <source>
        <dbReference type="ARBA" id="ARBA00004141"/>
    </source>
</evidence>
<feature type="transmembrane region" description="Helical" evidence="11">
    <location>
        <begin position="7"/>
        <end position="28"/>
    </location>
</feature>
<dbReference type="InterPro" id="IPR046342">
    <property type="entry name" value="CBS_dom_sf"/>
</dbReference>
<comment type="caution">
    <text evidence="11">Lacks conserved residue(s) required for the propagation of feature annotation.</text>
</comment>
<keyword evidence="2 11" id="KW-0813">Transport</keyword>
<evidence type="ECO:0000256" key="4">
    <source>
        <dbReference type="ARBA" id="ARBA00022737"/>
    </source>
</evidence>
<dbReference type="Pfam" id="PF00571">
    <property type="entry name" value="CBS"/>
    <property type="match status" value="1"/>
</dbReference>
<dbReference type="CDD" id="cd22209">
    <property type="entry name" value="EMC10"/>
    <property type="match status" value="1"/>
</dbReference>
<dbReference type="EMBL" id="WIXE01009730">
    <property type="protein sequence ID" value="KAK5978202.1"/>
    <property type="molecule type" value="Genomic_DNA"/>
</dbReference>
<keyword evidence="14" id="KW-1185">Reference proteome</keyword>
<evidence type="ECO:0000313" key="13">
    <source>
        <dbReference type="EMBL" id="KAK5978202.1"/>
    </source>
</evidence>
<dbReference type="PRINTS" id="PR00762">
    <property type="entry name" value="CLCHANNEL"/>
</dbReference>
<dbReference type="InterPro" id="IPR001807">
    <property type="entry name" value="ClC"/>
</dbReference>
<feature type="domain" description="CBS" evidence="12">
    <location>
        <begin position="458"/>
        <end position="528"/>
    </location>
</feature>
<feature type="domain" description="CBS" evidence="12">
    <location>
        <begin position="576"/>
        <end position="633"/>
    </location>
</feature>
<feature type="non-terminal residue" evidence="13">
    <location>
        <position position="1"/>
    </location>
</feature>
<comment type="subcellular location">
    <subcellularLocation>
        <location evidence="1 11">Membrane</location>
        <topology evidence="1 11">Multi-pass membrane protein</topology>
    </subcellularLocation>
</comment>
<keyword evidence="4" id="KW-0677">Repeat</keyword>
<feature type="transmembrane region" description="Helical" evidence="11">
    <location>
        <begin position="340"/>
        <end position="363"/>
    </location>
</feature>
<dbReference type="AlphaFoldDB" id="A0AAN8FGA2"/>
<evidence type="ECO:0000256" key="5">
    <source>
        <dbReference type="ARBA" id="ARBA00022989"/>
    </source>
</evidence>
<evidence type="ECO:0000256" key="2">
    <source>
        <dbReference type="ARBA" id="ARBA00022448"/>
    </source>
</evidence>
<feature type="non-terminal residue" evidence="13">
    <location>
        <position position="850"/>
    </location>
</feature>